<proteinExistence type="predicted"/>
<keyword evidence="4" id="KW-1133">Transmembrane helix</keyword>
<feature type="transmembrane region" description="Helical" evidence="4">
    <location>
        <begin position="56"/>
        <end position="74"/>
    </location>
</feature>
<feature type="compositionally biased region" description="Acidic residues" evidence="3">
    <location>
        <begin position="2128"/>
        <end position="2153"/>
    </location>
</feature>
<dbReference type="EMBL" id="JACMRX010000006">
    <property type="protein sequence ID" value="KAF7987386.1"/>
    <property type="molecule type" value="Genomic_DNA"/>
</dbReference>
<keyword evidence="4" id="KW-0812">Transmembrane</keyword>
<feature type="transmembrane region" description="Helical" evidence="4">
    <location>
        <begin position="190"/>
        <end position="211"/>
    </location>
</feature>
<feature type="region of interest" description="Disordered" evidence="3">
    <location>
        <begin position="2121"/>
        <end position="2161"/>
    </location>
</feature>
<feature type="transmembrane region" description="Helical" evidence="4">
    <location>
        <begin position="156"/>
        <end position="178"/>
    </location>
</feature>
<keyword evidence="2" id="KW-0677">Repeat</keyword>
<feature type="domain" description="EGF-like" evidence="5">
    <location>
        <begin position="1121"/>
        <end position="1165"/>
    </location>
</feature>
<accession>A0A834XI76</accession>
<dbReference type="SMART" id="SM00181">
    <property type="entry name" value="EGF"/>
    <property type="match status" value="3"/>
</dbReference>
<keyword evidence="7" id="KW-1185">Reference proteome</keyword>
<evidence type="ECO:0000313" key="6">
    <source>
        <dbReference type="EMBL" id="KAF7987386.1"/>
    </source>
</evidence>
<dbReference type="InterPro" id="IPR009030">
    <property type="entry name" value="Growth_fac_rcpt_cys_sf"/>
</dbReference>
<feature type="transmembrane region" description="Helical" evidence="4">
    <location>
        <begin position="232"/>
        <end position="252"/>
    </location>
</feature>
<comment type="caution">
    <text evidence="6">The sequence shown here is derived from an EMBL/GenBank/DDBJ whole genome shotgun (WGS) entry which is preliminary data.</text>
</comment>
<evidence type="ECO:0000256" key="3">
    <source>
        <dbReference type="SAM" id="MobiDB-lite"/>
    </source>
</evidence>
<keyword evidence="1" id="KW-0245">EGF-like domain</keyword>
<name>A0A834XI76_APHGI</name>
<sequence length="2849" mass="331221">MFLISRSILSYLSIITDIIITIFWRYRLSSALNYILMYDLSTKFNEKKFLKSSLQWCRFFIIVSLIWWCIIGYVNSLTIKNHPVMSVFSHTLLYGGSSMQILKFSVLIFLLYRRFDHLCSIIIRKVISKSVNSISLENVWRMHYNLSMAVEKINDIWSYQLLIWIFSLSLNTASRFYVIFNPQEKNKFVLIRDGMCAIGFLMNLTILIASCHLLSQRNIGTQSYFLAKKIRLTAAGGFVYMELPLLFSGFMIDDEFQCQPDYFDYFLLFTNWNESYTTSYVNLTTHKNISKNKIQSSLTLLNTSNYKDKYTTIIAHTSDCRSNFIYILRESSDTDDFTKVVDLIHYDNNKYEKINRTFHTFDNATSIAYDWMNNNLYWAEKIDDLYSIKRRGPHIENTESINIPDSEKLFVGKLNIYSKRGMIFWIGTKDIWYAHTTSNSMANLFIETKSNNDLITDLTIDTSLDRLCWFSYNQIAAISNIYCTSIINWLLSNTFKTITIAKNLKDAQGLAVFNNVFYWIASNHSNFKSIYSKIGHKNPVEFKMEIHGQELAIVLSHCPVYDPNQSDNHLLYFTESELFEFSQNKTDISKLKIEGIKNENHNIAFSSNCANKNIYILQKSKKNGIKRILNVITYAGHTFKLIDQITDTFDYAESIAYDWITENIYWVELRNQRYGIKATGPHYRYSEYVALPEEQPPIKHIYIHPRIKMIFWKASNKIWYVSIDEKTDDERRIFYEGPETKNMSDMAVDLALDRLCWFSRQSEKLDANNHTFNSTTLYCVNIDGPRNIIVIDENLNDARNLVVYNDTYYWIAKIDEKLKSFFFKNGKNESIKIMSNLTHYGKESIFFTSNCPLPQTSNAAKKISKFCLKNLDCRHNEYCDSSICKCHLDFEADEHGTCKLKKQYQLYVTRNKFYIMPSDFSNNKSPLEVQIEHSNVTNFISQDSAEYMNVAAANDCKNKTIYVLREYAHKSVPKKILDVMRYDDDNNKFQIINQTVDVFDNALLIVFDWLTENLYWSEETVISDELQYSIKVVGPKYSQPKHILSINGFLSFVNLHIHPVHRKIFWSSFNGLWLYSITKNTTSVFYQGPETQNIVDSAIDIHHDKLCWLSRQMIPSALYTICESTSNPLSNNCVNDSDCGSNTYCNSHVCSCKQGFTIDDEFQCQPDYFDYFLLFTNWNESYTTSYVNLTTHKNISKNKIQSPLTLLNTSNYNDKYTTIIAHTTDCRSNFIYILRESSDMDDFTKVVDLIHYDNNKYEKITRVFDTFDNATSIAYDWTTNNLYWAEKINDLYSIKRRGPHIENIESINIPDSEKLFVGKLNIYSKRGIIFWIGTKDIWYAHTTSNSMANLFVETKSNNDLIIDLTIDSALDRLCWISNNQITKISNLYCTEINNWQPSSTLKIITIAKNLNDAHGLAVFNNVFYWIASNSSNHESIYLKNRNKNTVSIKLKVHGYELAIVPSHCPISDSKYNNDNLLHLTDGELFELAQDKTDMLKLKIQGLTNKNHNIEFSSNCANKIIYILQKSKKNDDKRILNVITYAGHTFKLIDQITDTFNYAESIAYDWITENIYWVELRNQRYAIKVTGPHYMFSKYVVFPDEQLSVKKIYIHPRFKMIFWKASNKIWYVSIDEKIDDERRIFYEGPETKNMSDMAVDLALDRLCWFSRQSEKLDANNHTFNSTTLYCVTIDGPRNIIVIDENLNDARNLVVYNDTYYWIAKIDEKFKTIFFKNGNEETVKLELKNNINYGKELIFFFPSCPSSQISDFCLKNSDCRRNEYCDSSVCKCPPNYETDENNNCILKNEFNFFLYVTTNKFYSLPLLNFSTNQNSSEVTFKNSINSNFISHDDDKYFNIALTSDCTNGNIYLLRENVYKSVPKKILSVMHFNDNSFEIINQTVNIFDNATSIAFDWMTECLYWSEKIQHYNETNYFIKVIGPNYKKPKFIITSDQISSIVKIHIHPKRSEIFWTGFDDIWSSSTSINSTAYLFLKNKETKNILDSIIDFDNDRFCWLSYKIIKYPDALYSVYCAPFNVPRPIDFEDVAIITQINKSIQNIAVFNNSYYWTILDDKNSVSVNSTNNQRKNIFVNKNDQGVLLTIYPQRCPASDALNFSKVNLSDSAEISSAEMPENIEEEIITDNNNDDVDDPEKDEQEEATEKTSSNIDKIIHKVGEIALKVLSHPDIKKLIKSGVDIASQYIPPPIGPLLALVTDEFFDSVLPTLNPTNDKPPSNGIDENKNKNLDEMETYMDKQADKIISEITHVVDAHNMFKKFRLDRKKIDSYYNLYYKNYLHKNIRPSESIMNELTSETSEFRKILSEFTRNFITTQDDMIAEAYIEKNIFENIIDEYKIRVNNKIDCGLRTRQSLIYKIFISTTTSVANGYALVVAAYMKNYSDKIHKQGYDERVMGFAIDAINEYKYFLYEISKHAKTAMEKGSTQIRPCDPGLNHVRNETWERFDRIIQMYIGTTCNYSARNYLKINYRGKTYTFKKDKCKSFFLDNENDLRATAYYNEKNHERLVNYVEIKHPNKKISSTIKIKYFGNSSRGDEHSMKIEQTGVDCNSCSDNNHQCSRSAPVVCPITPTQNKFQYISLQSVEASENCFIIGVRWRMIKKILYLQIKEGKYENNKIIKDSVKWVPIVQDRSMTSTVKIGTKTIFSLEDAVLPIGYGLKGKKLFYLALTFVNNETIGLKIWGIPLIPGDNNTEEIEITKLSNDGEKIEMNEPDQSEYSPENFLISEPGQQIQLQQTDEIKDAAQTTVPYLDIQDVESNPSQPLAGVGIYYKGNHGFGGFIGIRIFVIDMSDKLNLDKLQDGFSKLDLIFDQLKNNKTLIDYINSIEEKISDVTALSDE</sequence>
<feature type="domain" description="EGF-like" evidence="5">
    <location>
        <begin position="866"/>
        <end position="899"/>
    </location>
</feature>
<protein>
    <recommendedName>
        <fullName evidence="5">EGF-like domain-containing protein</fullName>
    </recommendedName>
</protein>
<dbReference type="PANTHER" id="PTHR46513">
    <property type="entry name" value="VITELLOGENIN RECEPTOR-LIKE PROTEIN-RELATED-RELATED"/>
    <property type="match status" value="1"/>
</dbReference>
<feature type="transmembrane region" description="Helical" evidence="4">
    <location>
        <begin position="94"/>
        <end position="112"/>
    </location>
</feature>
<dbReference type="SUPFAM" id="SSF63825">
    <property type="entry name" value="YWTD domain"/>
    <property type="match status" value="6"/>
</dbReference>
<dbReference type="Gene3D" id="2.120.10.30">
    <property type="entry name" value="TolB, C-terminal domain"/>
    <property type="match status" value="6"/>
</dbReference>
<dbReference type="GO" id="GO:0005886">
    <property type="term" value="C:plasma membrane"/>
    <property type="evidence" value="ECO:0007669"/>
    <property type="project" value="TreeGrafter"/>
</dbReference>
<evidence type="ECO:0000259" key="5">
    <source>
        <dbReference type="SMART" id="SM00181"/>
    </source>
</evidence>
<keyword evidence="4" id="KW-0472">Membrane</keyword>
<dbReference type="InterPro" id="IPR011042">
    <property type="entry name" value="6-blade_b-propeller_TolB-like"/>
</dbReference>
<dbReference type="GO" id="GO:0060070">
    <property type="term" value="P:canonical Wnt signaling pathway"/>
    <property type="evidence" value="ECO:0007669"/>
    <property type="project" value="TreeGrafter"/>
</dbReference>
<dbReference type="Proteomes" id="UP000639338">
    <property type="component" value="Unassembled WGS sequence"/>
</dbReference>
<feature type="transmembrane region" description="Helical" evidence="4">
    <location>
        <begin position="6"/>
        <end position="26"/>
    </location>
</feature>
<evidence type="ECO:0000313" key="7">
    <source>
        <dbReference type="Proteomes" id="UP000639338"/>
    </source>
</evidence>
<dbReference type="OrthoDB" id="7646902at2759"/>
<feature type="domain" description="EGF-like" evidence="5">
    <location>
        <begin position="1757"/>
        <end position="1799"/>
    </location>
</feature>
<dbReference type="InterPro" id="IPR000033">
    <property type="entry name" value="LDLR_classB_rpt"/>
</dbReference>
<dbReference type="SUPFAM" id="SSF57184">
    <property type="entry name" value="Growth factor receptor domain"/>
    <property type="match status" value="1"/>
</dbReference>
<dbReference type="SMART" id="SM00135">
    <property type="entry name" value="LY"/>
    <property type="match status" value="5"/>
</dbReference>
<organism evidence="6 7">
    <name type="scientific">Aphidius gifuensis</name>
    <name type="common">Parasitoid wasp</name>
    <dbReference type="NCBI Taxonomy" id="684658"/>
    <lineage>
        <taxon>Eukaryota</taxon>
        <taxon>Metazoa</taxon>
        <taxon>Ecdysozoa</taxon>
        <taxon>Arthropoda</taxon>
        <taxon>Hexapoda</taxon>
        <taxon>Insecta</taxon>
        <taxon>Pterygota</taxon>
        <taxon>Neoptera</taxon>
        <taxon>Endopterygota</taxon>
        <taxon>Hymenoptera</taxon>
        <taxon>Apocrita</taxon>
        <taxon>Ichneumonoidea</taxon>
        <taxon>Braconidae</taxon>
        <taxon>Aphidiinae</taxon>
        <taxon>Aphidius</taxon>
    </lineage>
</organism>
<dbReference type="InterPro" id="IPR050778">
    <property type="entry name" value="Cueball_EGF_LRP_Nidogen"/>
</dbReference>
<evidence type="ECO:0000256" key="4">
    <source>
        <dbReference type="SAM" id="Phobius"/>
    </source>
</evidence>
<evidence type="ECO:0000256" key="1">
    <source>
        <dbReference type="ARBA" id="ARBA00022536"/>
    </source>
</evidence>
<reference evidence="6 7" key="1">
    <citation type="submission" date="2020-08" db="EMBL/GenBank/DDBJ databases">
        <title>Aphidius gifuensis genome sequencing and assembly.</title>
        <authorList>
            <person name="Du Z."/>
        </authorList>
    </citation>
    <scope>NUCLEOTIDE SEQUENCE [LARGE SCALE GENOMIC DNA]</scope>
    <source>
        <strain evidence="6">YNYX2018</strain>
        <tissue evidence="6">Adults</tissue>
    </source>
</reference>
<dbReference type="PANTHER" id="PTHR46513:SF13">
    <property type="entry name" value="EGF-LIKE DOMAIN-CONTAINING PROTEIN"/>
    <property type="match status" value="1"/>
</dbReference>
<evidence type="ECO:0000256" key="2">
    <source>
        <dbReference type="ARBA" id="ARBA00022737"/>
    </source>
</evidence>
<dbReference type="GO" id="GO:0042813">
    <property type="term" value="F:Wnt receptor activity"/>
    <property type="evidence" value="ECO:0007669"/>
    <property type="project" value="TreeGrafter"/>
</dbReference>
<dbReference type="InterPro" id="IPR000742">
    <property type="entry name" value="EGF"/>
</dbReference>
<gene>
    <name evidence="6" type="ORF">HCN44_003148</name>
</gene>
<dbReference type="GO" id="GO:0017147">
    <property type="term" value="F:Wnt-protein binding"/>
    <property type="evidence" value="ECO:0007669"/>
    <property type="project" value="TreeGrafter"/>
</dbReference>